<evidence type="ECO:0000313" key="2">
    <source>
        <dbReference type="EMBL" id="MCI39833.1"/>
    </source>
</evidence>
<feature type="region of interest" description="Disordered" evidence="1">
    <location>
        <begin position="1"/>
        <end position="20"/>
    </location>
</feature>
<keyword evidence="3" id="KW-1185">Reference proteome</keyword>
<name>A0A392RTA9_9FABA</name>
<reference evidence="2 3" key="1">
    <citation type="journal article" date="2018" name="Front. Plant Sci.">
        <title>Red Clover (Trifolium pratense) and Zigzag Clover (T. medium) - A Picture of Genomic Similarities and Differences.</title>
        <authorList>
            <person name="Dluhosova J."/>
            <person name="Istvanek J."/>
            <person name="Nedelnik J."/>
            <person name="Repkova J."/>
        </authorList>
    </citation>
    <scope>NUCLEOTIDE SEQUENCE [LARGE SCALE GENOMIC DNA]</scope>
    <source>
        <strain evidence="3">cv. 10/8</strain>
        <tissue evidence="2">Leaf</tissue>
    </source>
</reference>
<dbReference type="Proteomes" id="UP000265520">
    <property type="component" value="Unassembled WGS sequence"/>
</dbReference>
<evidence type="ECO:0000256" key="1">
    <source>
        <dbReference type="SAM" id="MobiDB-lite"/>
    </source>
</evidence>
<feature type="compositionally biased region" description="Low complexity" evidence="1">
    <location>
        <begin position="11"/>
        <end position="20"/>
    </location>
</feature>
<accession>A0A392RTA9</accession>
<proteinExistence type="predicted"/>
<feature type="compositionally biased region" description="Polar residues" evidence="1">
    <location>
        <begin position="1"/>
        <end position="10"/>
    </location>
</feature>
<protein>
    <submittedName>
        <fullName evidence="2">Uncharacterized protein</fullName>
    </submittedName>
</protein>
<organism evidence="2 3">
    <name type="scientific">Trifolium medium</name>
    <dbReference type="NCBI Taxonomy" id="97028"/>
    <lineage>
        <taxon>Eukaryota</taxon>
        <taxon>Viridiplantae</taxon>
        <taxon>Streptophyta</taxon>
        <taxon>Embryophyta</taxon>
        <taxon>Tracheophyta</taxon>
        <taxon>Spermatophyta</taxon>
        <taxon>Magnoliopsida</taxon>
        <taxon>eudicotyledons</taxon>
        <taxon>Gunneridae</taxon>
        <taxon>Pentapetalae</taxon>
        <taxon>rosids</taxon>
        <taxon>fabids</taxon>
        <taxon>Fabales</taxon>
        <taxon>Fabaceae</taxon>
        <taxon>Papilionoideae</taxon>
        <taxon>50 kb inversion clade</taxon>
        <taxon>NPAAA clade</taxon>
        <taxon>Hologalegina</taxon>
        <taxon>IRL clade</taxon>
        <taxon>Trifolieae</taxon>
        <taxon>Trifolium</taxon>
    </lineage>
</organism>
<comment type="caution">
    <text evidence="2">The sequence shown here is derived from an EMBL/GenBank/DDBJ whole genome shotgun (WGS) entry which is preliminary data.</text>
</comment>
<evidence type="ECO:0000313" key="3">
    <source>
        <dbReference type="Proteomes" id="UP000265520"/>
    </source>
</evidence>
<feature type="non-terminal residue" evidence="2">
    <location>
        <position position="1"/>
    </location>
</feature>
<dbReference type="AlphaFoldDB" id="A0A392RTA9"/>
<dbReference type="EMBL" id="LXQA010272330">
    <property type="protein sequence ID" value="MCI39833.1"/>
    <property type="molecule type" value="Genomic_DNA"/>
</dbReference>
<sequence>AQIENTSFIPSLNDSSDRSTASSSLLCRRPLYAAVMLKAEPPVLCSPPSVFIKPPSIFLKVKIAAISVKGRICRVLGCTCINDDSTMFLFSSSISVRPFYLPIYHLCRLWRLGI</sequence>